<comment type="caution">
    <text evidence="8">The sequence shown here is derived from an EMBL/GenBank/DDBJ whole genome shotgun (WGS) entry which is preliminary data.</text>
</comment>
<dbReference type="SUPFAM" id="SSF56672">
    <property type="entry name" value="DNA/RNA polymerases"/>
    <property type="match status" value="1"/>
</dbReference>
<keyword evidence="3" id="KW-0741">SOS mutagenesis</keyword>
<evidence type="ECO:0000256" key="6">
    <source>
        <dbReference type="SAM" id="MobiDB-lite"/>
    </source>
</evidence>
<dbReference type="Gene3D" id="3.30.70.270">
    <property type="match status" value="1"/>
</dbReference>
<dbReference type="InterPro" id="IPR025188">
    <property type="entry name" value="DUF4113"/>
</dbReference>
<dbReference type="Pfam" id="PF11799">
    <property type="entry name" value="IMS_C"/>
    <property type="match status" value="1"/>
</dbReference>
<feature type="region of interest" description="Disordered" evidence="6">
    <location>
        <begin position="409"/>
        <end position="440"/>
    </location>
</feature>
<dbReference type="PANTHER" id="PTHR11076:SF34">
    <property type="entry name" value="PROTEIN UMUC"/>
    <property type="match status" value="1"/>
</dbReference>
<sequence length="440" mass="48397">MFALVDVNNMYVSCERVFRPSLIGRPVVVLSNNDGACIARSNEAKDLGVKMAQPWFQVRHLEREAGLIALSANFELYGDMSSRMMSLVGEYAPRQEVYSIDESFLDFAGVPGDLLAIGREMRSKVLRWTGLPTSVGFGPTKTLAKLANHIAKTAERKPGSYDARFAQVCHLGQLGVDELRAVFQATGVGNVWGVGRRMTARLNEGGIHTVLDLVDADVATLRKQFSVVLEKTVLELRGTVCMDVDHEPAPQQQMMCSRSFGAAVTELPELVEVVSQFASRVAEKARQQQAAAGAVHVFITTSPFRQNDRQHSPSTTVPLVRPSADTRVIVATAVRAVQAMYRPGFNYAKAGVMLVDLGPQRQQQGELDLFQQDGHDTSPHGVESPRLMDALDALNRRFGKGAVSVASAQHHQRHQQHAGRQLRRSPRYTTRLEDIATARA</sequence>
<evidence type="ECO:0000256" key="3">
    <source>
        <dbReference type="ARBA" id="ARBA00023199"/>
    </source>
</evidence>
<evidence type="ECO:0000256" key="4">
    <source>
        <dbReference type="ARBA" id="ARBA00023204"/>
    </source>
</evidence>
<dbReference type="Gene3D" id="1.10.150.20">
    <property type="entry name" value="5' to 3' exonuclease, C-terminal subdomain"/>
    <property type="match status" value="1"/>
</dbReference>
<organism evidence="8 9">
    <name type="scientific">Pseudaquabacterium inlustre</name>
    <dbReference type="NCBI Taxonomy" id="2984192"/>
    <lineage>
        <taxon>Bacteria</taxon>
        <taxon>Pseudomonadati</taxon>
        <taxon>Pseudomonadota</taxon>
        <taxon>Betaproteobacteria</taxon>
        <taxon>Burkholderiales</taxon>
        <taxon>Sphaerotilaceae</taxon>
        <taxon>Pseudaquabacterium</taxon>
    </lineage>
</organism>
<feature type="compositionally biased region" description="Basic and acidic residues" evidence="6">
    <location>
        <begin position="430"/>
        <end position="440"/>
    </location>
</feature>
<keyword evidence="4" id="KW-0234">DNA repair</keyword>
<comment type="similarity">
    <text evidence="1">Belongs to the DNA polymerase type-Y family.</text>
</comment>
<dbReference type="InterPro" id="IPR001126">
    <property type="entry name" value="UmuC"/>
</dbReference>
<keyword evidence="9" id="KW-1185">Reference proteome</keyword>
<feature type="domain" description="UmuC" evidence="7">
    <location>
        <begin position="2"/>
        <end position="195"/>
    </location>
</feature>
<feature type="compositionally biased region" description="Basic residues" evidence="6">
    <location>
        <begin position="410"/>
        <end position="426"/>
    </location>
</feature>
<dbReference type="Pfam" id="PF13438">
    <property type="entry name" value="DUF4113"/>
    <property type="match status" value="1"/>
</dbReference>
<proteinExistence type="inferred from homology"/>
<dbReference type="PROSITE" id="PS50173">
    <property type="entry name" value="UMUC"/>
    <property type="match status" value="1"/>
</dbReference>
<name>A0ABU9CP26_9BURK</name>
<dbReference type="InterPro" id="IPR050116">
    <property type="entry name" value="DNA_polymerase-Y"/>
</dbReference>
<evidence type="ECO:0000313" key="8">
    <source>
        <dbReference type="EMBL" id="MEK8053575.1"/>
    </source>
</evidence>
<evidence type="ECO:0000256" key="2">
    <source>
        <dbReference type="ARBA" id="ARBA00022763"/>
    </source>
</evidence>
<dbReference type="Gene3D" id="3.40.1170.60">
    <property type="match status" value="1"/>
</dbReference>
<dbReference type="InterPro" id="IPR017961">
    <property type="entry name" value="DNA_pol_Y-fam_little_finger"/>
</dbReference>
<dbReference type="Pfam" id="PF00817">
    <property type="entry name" value="IMS"/>
    <property type="match status" value="1"/>
</dbReference>
<dbReference type="RefSeq" id="WP_341413321.1">
    <property type="nucleotide sequence ID" value="NZ_JBBUTH010000012.1"/>
</dbReference>
<evidence type="ECO:0000313" key="9">
    <source>
        <dbReference type="Proteomes" id="UP001365405"/>
    </source>
</evidence>
<dbReference type="CDD" id="cd01700">
    <property type="entry name" value="PolY_Pol_V_umuC"/>
    <property type="match status" value="1"/>
</dbReference>
<evidence type="ECO:0000259" key="7">
    <source>
        <dbReference type="PROSITE" id="PS50173"/>
    </source>
</evidence>
<dbReference type="InterPro" id="IPR043502">
    <property type="entry name" value="DNA/RNA_pol_sf"/>
</dbReference>
<evidence type="ECO:0000256" key="5">
    <source>
        <dbReference type="ARBA" id="ARBA00023236"/>
    </source>
</evidence>
<reference evidence="8 9" key="1">
    <citation type="submission" date="2024-04" db="EMBL/GenBank/DDBJ databases">
        <title>Novel species of the genus Ideonella isolated from streams.</title>
        <authorList>
            <person name="Lu H."/>
        </authorList>
    </citation>
    <scope>NUCLEOTIDE SEQUENCE [LARGE SCALE GENOMIC DNA]</scope>
    <source>
        <strain evidence="8 9">DXS22W</strain>
    </source>
</reference>
<dbReference type="InterPro" id="IPR043128">
    <property type="entry name" value="Rev_trsase/Diguanyl_cyclase"/>
</dbReference>
<dbReference type="EMBL" id="JBBUTH010000012">
    <property type="protein sequence ID" value="MEK8053575.1"/>
    <property type="molecule type" value="Genomic_DNA"/>
</dbReference>
<accession>A0ABU9CP26</accession>
<evidence type="ECO:0000256" key="1">
    <source>
        <dbReference type="ARBA" id="ARBA00010945"/>
    </source>
</evidence>
<dbReference type="PANTHER" id="PTHR11076">
    <property type="entry name" value="DNA REPAIR POLYMERASE UMUC / TRANSFERASE FAMILY MEMBER"/>
    <property type="match status" value="1"/>
</dbReference>
<gene>
    <name evidence="8" type="ORF">AACH10_25185</name>
</gene>
<keyword evidence="2" id="KW-0227">DNA damage</keyword>
<keyword evidence="5" id="KW-0742">SOS response</keyword>
<dbReference type="Proteomes" id="UP001365405">
    <property type="component" value="Unassembled WGS sequence"/>
</dbReference>
<protein>
    <submittedName>
        <fullName evidence="8">Y-family DNA polymerase</fullName>
    </submittedName>
</protein>